<organism evidence="2 3">
    <name type="scientific">Limosa lapponica baueri</name>
    <dbReference type="NCBI Taxonomy" id="1758121"/>
    <lineage>
        <taxon>Eukaryota</taxon>
        <taxon>Metazoa</taxon>
        <taxon>Chordata</taxon>
        <taxon>Craniata</taxon>
        <taxon>Vertebrata</taxon>
        <taxon>Euteleostomi</taxon>
        <taxon>Archelosauria</taxon>
        <taxon>Archosauria</taxon>
        <taxon>Dinosauria</taxon>
        <taxon>Saurischia</taxon>
        <taxon>Theropoda</taxon>
        <taxon>Coelurosauria</taxon>
        <taxon>Aves</taxon>
        <taxon>Neognathae</taxon>
        <taxon>Neoaves</taxon>
        <taxon>Charadriiformes</taxon>
        <taxon>Scolopacidae</taxon>
        <taxon>Limosa</taxon>
    </lineage>
</organism>
<evidence type="ECO:0000313" key="2">
    <source>
        <dbReference type="EMBL" id="PKU32138.1"/>
    </source>
</evidence>
<feature type="region of interest" description="Disordered" evidence="1">
    <location>
        <begin position="106"/>
        <end position="138"/>
    </location>
</feature>
<dbReference type="EMBL" id="KZ511749">
    <property type="protein sequence ID" value="PKU32138.1"/>
    <property type="molecule type" value="Genomic_DNA"/>
</dbReference>
<sequence length="159" mass="17848">MSYPRGQFQPAIRVADLLQHITQMKRGQGYGFKEEYEYAQTSGSEHIRVVDVLFQLHVRREAEKIAWRMPRALKSHVPFYPSIRGNCWKEQSFSVVEFGFQSMGFGSKEPPAPTSNTTAAGRMSEGGGRFTLADGDASDRNLEKHKAAKLALQNVLQNG</sequence>
<evidence type="ECO:0000313" key="3">
    <source>
        <dbReference type="Proteomes" id="UP000233556"/>
    </source>
</evidence>
<gene>
    <name evidence="2" type="ORF">llap_17558</name>
</gene>
<evidence type="ECO:0000256" key="1">
    <source>
        <dbReference type="SAM" id="MobiDB-lite"/>
    </source>
</evidence>
<dbReference type="Proteomes" id="UP000233556">
    <property type="component" value="Unassembled WGS sequence"/>
</dbReference>
<protein>
    <submittedName>
        <fullName evidence="2">Uncharacterized protein</fullName>
    </submittedName>
</protein>
<proteinExistence type="predicted"/>
<accession>A0A2I0TEB2</accession>
<dbReference type="AlphaFoldDB" id="A0A2I0TEB2"/>
<name>A0A2I0TEB2_LIMLA</name>
<keyword evidence="3" id="KW-1185">Reference proteome</keyword>
<reference evidence="3" key="2">
    <citation type="submission" date="2017-12" db="EMBL/GenBank/DDBJ databases">
        <title>Genome sequence of the Bar-tailed Godwit (Limosa lapponica baueri).</title>
        <authorList>
            <person name="Lima N.C.B."/>
            <person name="Parody-Merino A.M."/>
            <person name="Battley P.F."/>
            <person name="Fidler A.E."/>
            <person name="Prosdocimi F."/>
        </authorList>
    </citation>
    <scope>NUCLEOTIDE SEQUENCE [LARGE SCALE GENOMIC DNA]</scope>
</reference>
<dbReference type="OrthoDB" id="10253954at2759"/>
<reference evidence="3" key="1">
    <citation type="submission" date="2017-11" db="EMBL/GenBank/DDBJ databases">
        <authorList>
            <person name="Lima N.C."/>
            <person name="Parody-Merino A.M."/>
            <person name="Battley P.F."/>
            <person name="Fidler A.E."/>
            <person name="Prosdocimi F."/>
        </authorList>
    </citation>
    <scope>NUCLEOTIDE SEQUENCE [LARGE SCALE GENOMIC DNA]</scope>
</reference>